<dbReference type="Pfam" id="PF14277">
    <property type="entry name" value="DUF4364"/>
    <property type="match status" value="1"/>
</dbReference>
<dbReference type="InterPro" id="IPR036388">
    <property type="entry name" value="WH-like_DNA-bd_sf"/>
</dbReference>
<evidence type="ECO:0000313" key="1">
    <source>
        <dbReference type="EMBL" id="ADU20942.1"/>
    </source>
</evidence>
<dbReference type="RefSeq" id="WP_013497134.1">
    <property type="nucleotide sequence ID" value="NC_014833.1"/>
</dbReference>
<evidence type="ECO:0000313" key="2">
    <source>
        <dbReference type="Proteomes" id="UP000006919"/>
    </source>
</evidence>
<dbReference type="InterPro" id="IPR025374">
    <property type="entry name" value="DUF4364"/>
</dbReference>
<dbReference type="AlphaFoldDB" id="E6UEI7"/>
<dbReference type="Gene3D" id="1.10.10.10">
    <property type="entry name" value="Winged helix-like DNA-binding domain superfamily/Winged helix DNA-binding domain"/>
    <property type="match status" value="1"/>
</dbReference>
<protein>
    <recommendedName>
        <fullName evidence="3">DUF4364 domain-containing protein</fullName>
    </recommendedName>
</protein>
<sequence length="206" mass="23386">METINNPENYISGSMKNVTEVYRVQILLAYFLNRINQLCTPNQLTEIATGEGIVNYFDYTAAISAMLENGTIEITEIEGTEYYRLTEKGKEGAESFKKQVEKSLRDKIYASGLRLFAQLKSEMDISFDVSASGNGYNVGCKYMDGDMMLMDIQLYAPDEDQANFIKSKIKMNPTDFYCRVIDYIIDNEEYVPSVMADEADDGQISF</sequence>
<reference evidence="1 2" key="1">
    <citation type="journal article" date="2011" name="J. Bacteriol.">
        <title>Complete genome of the cellulolytic ruminal bacterium Ruminococcus albus 7.</title>
        <authorList>
            <person name="Suen G."/>
            <person name="Stevenson D.M."/>
            <person name="Bruce D.C."/>
            <person name="Chertkov O."/>
            <person name="Copeland A."/>
            <person name="Cheng J.F."/>
            <person name="Detter C."/>
            <person name="Detter J.C."/>
            <person name="Goodwin L.A."/>
            <person name="Han C.S."/>
            <person name="Hauser L.J."/>
            <person name="Ivanova N.N."/>
            <person name="Kyrpides N.C."/>
            <person name="Land M.L."/>
            <person name="Lapidus A."/>
            <person name="Lucas S."/>
            <person name="Ovchinnikova G."/>
            <person name="Pitluck S."/>
            <person name="Tapia R."/>
            <person name="Woyke T."/>
            <person name="Boyum J."/>
            <person name="Mead D."/>
            <person name="Weimer P.J."/>
        </authorList>
    </citation>
    <scope>NUCLEOTIDE SEQUENCE [LARGE SCALE GENOMIC DNA]</scope>
    <source>
        <strain evidence="2">ATCC 27210 / DSM 20455 / JCM 14654 / NCDO 2250 / 7</strain>
    </source>
</reference>
<dbReference type="Proteomes" id="UP000006919">
    <property type="component" value="Chromosome"/>
</dbReference>
<dbReference type="KEGG" id="ral:Rumal_0387"/>
<dbReference type="EMBL" id="CP002403">
    <property type="protein sequence ID" value="ADU20942.1"/>
    <property type="molecule type" value="Genomic_DNA"/>
</dbReference>
<gene>
    <name evidence="1" type="ordered locus">Rumal_0387</name>
</gene>
<name>E6UEI7_RUMA7</name>
<proteinExistence type="predicted"/>
<organism evidence="1 2">
    <name type="scientific">Ruminococcus albus (strain ATCC 27210 / DSM 20455 / JCM 14654 / NCDO 2250 / 7)</name>
    <dbReference type="NCBI Taxonomy" id="697329"/>
    <lineage>
        <taxon>Bacteria</taxon>
        <taxon>Bacillati</taxon>
        <taxon>Bacillota</taxon>
        <taxon>Clostridia</taxon>
        <taxon>Eubacteriales</taxon>
        <taxon>Oscillospiraceae</taxon>
        <taxon>Ruminococcus</taxon>
    </lineage>
</organism>
<dbReference type="STRING" id="697329.Rumal_0387"/>
<dbReference type="HOGENOM" id="CLU_103675_0_0_9"/>
<accession>E6UEI7</accession>
<evidence type="ECO:0008006" key="3">
    <source>
        <dbReference type="Google" id="ProtNLM"/>
    </source>
</evidence>
<dbReference type="eggNOG" id="COG3432">
    <property type="taxonomic scope" value="Bacteria"/>
</dbReference>